<feature type="chain" id="PRO_5046981306" description="HEAT repeat domain-containing protein" evidence="1">
    <location>
        <begin position="23"/>
        <end position="320"/>
    </location>
</feature>
<proteinExistence type="predicted"/>
<dbReference type="Proteomes" id="UP001239462">
    <property type="component" value="Unassembled WGS sequence"/>
</dbReference>
<sequence length="320" mass="35391">MKQNQLAVLLTLSCLFTAGFCANRCCYSQDARYRIQLEPRQRAAANDPETRWYASPVKTVTGVVEQIDEHQISILVDGQTIAQRHSAARLISLEPLDLPDDQRQAIDAFGRQAYTDALTGLIRSVSEKEVSQRPPVWRQQWLSMLASQAAMRSGRGEISLELVNQLDSRPLPQVVVALLPIDWTGTAEATLFDSAAKMASSPSLAVKLVAASWLLRSPKYRPAAETAIKRLSKQSDRPVIAMLATQLAWQTNSPAKLSEDFGVWRSSIDSLPMSLQTGPLILISSTARRLGLKDESKALNLSLIHAAPTWHPDLPTDDRR</sequence>
<name>A0ABT7PMQ0_9BACT</name>
<dbReference type="RefSeq" id="WP_289165336.1">
    <property type="nucleotide sequence ID" value="NZ_JASZZN010000016.1"/>
</dbReference>
<dbReference type="EMBL" id="JASZZN010000016">
    <property type="protein sequence ID" value="MDM4017787.1"/>
    <property type="molecule type" value="Genomic_DNA"/>
</dbReference>
<evidence type="ECO:0000313" key="3">
    <source>
        <dbReference type="Proteomes" id="UP001239462"/>
    </source>
</evidence>
<protein>
    <recommendedName>
        <fullName evidence="4">HEAT repeat domain-containing protein</fullName>
    </recommendedName>
</protein>
<feature type="signal peptide" evidence="1">
    <location>
        <begin position="1"/>
        <end position="22"/>
    </location>
</feature>
<comment type="caution">
    <text evidence="2">The sequence shown here is derived from an EMBL/GenBank/DDBJ whole genome shotgun (WGS) entry which is preliminary data.</text>
</comment>
<keyword evidence="3" id="KW-1185">Reference proteome</keyword>
<gene>
    <name evidence="2" type="ORF">QTN89_20230</name>
</gene>
<evidence type="ECO:0000313" key="2">
    <source>
        <dbReference type="EMBL" id="MDM4017787.1"/>
    </source>
</evidence>
<evidence type="ECO:0000256" key="1">
    <source>
        <dbReference type="SAM" id="SignalP"/>
    </source>
</evidence>
<accession>A0ABT7PMQ0</accession>
<reference evidence="2 3" key="1">
    <citation type="submission" date="2023-06" db="EMBL/GenBank/DDBJ databases">
        <title>Roseiconus lacunae JC819 isolated from Gulf of Mannar region, Tamil Nadu.</title>
        <authorList>
            <person name="Pk S."/>
            <person name="Ch S."/>
            <person name="Ch V.R."/>
        </authorList>
    </citation>
    <scope>NUCLEOTIDE SEQUENCE [LARGE SCALE GENOMIC DNA]</scope>
    <source>
        <strain evidence="2 3">JC819</strain>
    </source>
</reference>
<evidence type="ECO:0008006" key="4">
    <source>
        <dbReference type="Google" id="ProtNLM"/>
    </source>
</evidence>
<keyword evidence="1" id="KW-0732">Signal</keyword>
<organism evidence="2 3">
    <name type="scientific">Roseiconus lacunae</name>
    <dbReference type="NCBI Taxonomy" id="2605694"/>
    <lineage>
        <taxon>Bacteria</taxon>
        <taxon>Pseudomonadati</taxon>
        <taxon>Planctomycetota</taxon>
        <taxon>Planctomycetia</taxon>
        <taxon>Pirellulales</taxon>
        <taxon>Pirellulaceae</taxon>
        <taxon>Roseiconus</taxon>
    </lineage>
</organism>